<dbReference type="Proteomes" id="UP000831782">
    <property type="component" value="Chromosome"/>
</dbReference>
<reference evidence="2 3" key="1">
    <citation type="submission" date="2022-04" db="EMBL/GenBank/DDBJ databases">
        <title>Gracilibacillus sp. isolated from saltern.</title>
        <authorList>
            <person name="Won M."/>
            <person name="Lee C.-M."/>
            <person name="Woen H.-Y."/>
            <person name="Kwon S.-W."/>
        </authorList>
    </citation>
    <scope>NUCLEOTIDE SEQUENCE [LARGE SCALE GENOMIC DNA]</scope>
    <source>
        <strain evidence="2 3">SSWR10-1</strain>
    </source>
</reference>
<dbReference type="RefSeq" id="WP_244724102.1">
    <property type="nucleotide sequence ID" value="NZ_CP095072.1"/>
</dbReference>
<keyword evidence="1" id="KW-0812">Transmembrane</keyword>
<sequence length="83" mass="9840">MLTILLILTLSIFLLYFEWKYLSKPKEQQDRIFLIIFMSVAVVLLSLHFFDVQLPYFTDIISMIFDPISAPLSKWLESLQKQP</sequence>
<accession>A0ABY4F162</accession>
<gene>
    <name evidence="2" type="ORF">MUN88_10380</name>
</gene>
<organism evidence="2 3">
    <name type="scientific">Gracilibacillus caseinilyticus</name>
    <dbReference type="NCBI Taxonomy" id="2932256"/>
    <lineage>
        <taxon>Bacteria</taxon>
        <taxon>Bacillati</taxon>
        <taxon>Bacillota</taxon>
        <taxon>Bacilli</taxon>
        <taxon>Bacillales</taxon>
        <taxon>Bacillaceae</taxon>
        <taxon>Gracilibacillus</taxon>
    </lineage>
</organism>
<name>A0ABY4F162_9BACI</name>
<keyword evidence="1" id="KW-0472">Membrane</keyword>
<evidence type="ECO:0000256" key="1">
    <source>
        <dbReference type="SAM" id="Phobius"/>
    </source>
</evidence>
<keyword evidence="3" id="KW-1185">Reference proteome</keyword>
<dbReference type="EMBL" id="CP095072">
    <property type="protein sequence ID" value="UOQ50422.1"/>
    <property type="molecule type" value="Genomic_DNA"/>
</dbReference>
<evidence type="ECO:0000313" key="3">
    <source>
        <dbReference type="Proteomes" id="UP000831782"/>
    </source>
</evidence>
<protein>
    <submittedName>
        <fullName evidence="2">Uncharacterized protein</fullName>
    </submittedName>
</protein>
<evidence type="ECO:0000313" key="2">
    <source>
        <dbReference type="EMBL" id="UOQ50422.1"/>
    </source>
</evidence>
<proteinExistence type="predicted"/>
<keyword evidence="1" id="KW-1133">Transmembrane helix</keyword>
<feature type="transmembrane region" description="Helical" evidence="1">
    <location>
        <begin position="33"/>
        <end position="50"/>
    </location>
</feature>